<evidence type="ECO:0000313" key="1">
    <source>
        <dbReference type="EMBL" id="KAK3797732.1"/>
    </source>
</evidence>
<proteinExistence type="predicted"/>
<protein>
    <submittedName>
        <fullName evidence="1">Uncharacterized protein</fullName>
    </submittedName>
</protein>
<accession>A0AAE1E8D2</accession>
<name>A0AAE1E8D2_9GAST</name>
<dbReference type="Proteomes" id="UP001283361">
    <property type="component" value="Unassembled WGS sequence"/>
</dbReference>
<organism evidence="1 2">
    <name type="scientific">Elysia crispata</name>
    <name type="common">lettuce slug</name>
    <dbReference type="NCBI Taxonomy" id="231223"/>
    <lineage>
        <taxon>Eukaryota</taxon>
        <taxon>Metazoa</taxon>
        <taxon>Spiralia</taxon>
        <taxon>Lophotrochozoa</taxon>
        <taxon>Mollusca</taxon>
        <taxon>Gastropoda</taxon>
        <taxon>Heterobranchia</taxon>
        <taxon>Euthyneura</taxon>
        <taxon>Panpulmonata</taxon>
        <taxon>Sacoglossa</taxon>
        <taxon>Placobranchoidea</taxon>
        <taxon>Plakobranchidae</taxon>
        <taxon>Elysia</taxon>
    </lineage>
</organism>
<evidence type="ECO:0000313" key="2">
    <source>
        <dbReference type="Proteomes" id="UP001283361"/>
    </source>
</evidence>
<comment type="caution">
    <text evidence="1">The sequence shown here is derived from an EMBL/GenBank/DDBJ whole genome shotgun (WGS) entry which is preliminary data.</text>
</comment>
<dbReference type="EMBL" id="JAWDGP010000750">
    <property type="protein sequence ID" value="KAK3797732.1"/>
    <property type="molecule type" value="Genomic_DNA"/>
</dbReference>
<dbReference type="AlphaFoldDB" id="A0AAE1E8D2"/>
<sequence>MLLSASAADSAFCLTGLTCCFSSSDADPHLSQPSLSFILRSNRIRRDKQGPALPFLPLLTLLDSLAHNFSGNPSPLPAPLSLLPGPNLSVGCLLAPAPRCFLLTVALPPQLGL</sequence>
<keyword evidence="2" id="KW-1185">Reference proteome</keyword>
<reference evidence="1" key="1">
    <citation type="journal article" date="2023" name="G3 (Bethesda)">
        <title>A reference genome for the long-term kleptoplast-retaining sea slug Elysia crispata morphotype clarki.</title>
        <authorList>
            <person name="Eastman K.E."/>
            <person name="Pendleton A.L."/>
            <person name="Shaikh M.A."/>
            <person name="Suttiyut T."/>
            <person name="Ogas R."/>
            <person name="Tomko P."/>
            <person name="Gavelis G."/>
            <person name="Widhalm J.R."/>
            <person name="Wisecaver J.H."/>
        </authorList>
    </citation>
    <scope>NUCLEOTIDE SEQUENCE</scope>
    <source>
        <strain evidence="1">ECLA1</strain>
    </source>
</reference>
<gene>
    <name evidence="1" type="ORF">RRG08_054749</name>
</gene>